<comment type="caution">
    <text evidence="1">The sequence shown here is derived from an EMBL/GenBank/DDBJ whole genome shotgun (WGS) entry which is preliminary data.</text>
</comment>
<reference evidence="1 2" key="1">
    <citation type="submission" date="2016-03" db="EMBL/GenBank/DDBJ databases">
        <title>Whole genome sequencing of Grifola frondosa 9006-11.</title>
        <authorList>
            <person name="Min B."/>
            <person name="Park H."/>
            <person name="Kim J.-G."/>
            <person name="Cho H."/>
            <person name="Oh Y.-L."/>
            <person name="Kong W.-S."/>
            <person name="Choi I.-G."/>
        </authorList>
    </citation>
    <scope>NUCLEOTIDE SEQUENCE [LARGE SCALE GENOMIC DNA]</scope>
    <source>
        <strain evidence="1 2">9006-11</strain>
    </source>
</reference>
<protein>
    <submittedName>
        <fullName evidence="1">Uncharacterized protein</fullName>
    </submittedName>
</protein>
<evidence type="ECO:0000313" key="2">
    <source>
        <dbReference type="Proteomes" id="UP000092993"/>
    </source>
</evidence>
<gene>
    <name evidence="1" type="ORF">A0H81_05901</name>
</gene>
<sequence length="173" mass="19295">MLDRGPLFGIVVNLERLKEWFPNHFGAKSHQATHSTPLVTALTSMNKKHQGLTVVELYSQRYYAERVKATVDKAMEGKKLTSGERLSISQRMTAEAFDQESQMLKNEIFAELACICMEKAEQKDVGRAPSPEQMQDAINGLPALVQQFFGEVSRTTGWYGSATFGSLHPREGG</sequence>
<dbReference type="Proteomes" id="UP000092993">
    <property type="component" value="Unassembled WGS sequence"/>
</dbReference>
<dbReference type="OrthoDB" id="2803872at2759"/>
<accession>A0A1C7MAN0</accession>
<evidence type="ECO:0000313" key="1">
    <source>
        <dbReference type="EMBL" id="OBZ73951.1"/>
    </source>
</evidence>
<dbReference type="AlphaFoldDB" id="A0A1C7MAN0"/>
<keyword evidence="2" id="KW-1185">Reference proteome</keyword>
<proteinExistence type="predicted"/>
<name>A0A1C7MAN0_GRIFR</name>
<organism evidence="1 2">
    <name type="scientific">Grifola frondosa</name>
    <name type="common">Maitake</name>
    <name type="synonym">Polyporus frondosus</name>
    <dbReference type="NCBI Taxonomy" id="5627"/>
    <lineage>
        <taxon>Eukaryota</taxon>
        <taxon>Fungi</taxon>
        <taxon>Dikarya</taxon>
        <taxon>Basidiomycota</taxon>
        <taxon>Agaricomycotina</taxon>
        <taxon>Agaricomycetes</taxon>
        <taxon>Polyporales</taxon>
        <taxon>Grifolaceae</taxon>
        <taxon>Grifola</taxon>
    </lineage>
</organism>
<dbReference type="EMBL" id="LUGG01000006">
    <property type="protein sequence ID" value="OBZ73951.1"/>
    <property type="molecule type" value="Genomic_DNA"/>
</dbReference>